<organism evidence="9 10">
    <name type="scientific">Bifidobacterium callimiconis</name>
    <dbReference type="NCBI Taxonomy" id="2306973"/>
    <lineage>
        <taxon>Bacteria</taxon>
        <taxon>Bacillati</taxon>
        <taxon>Actinomycetota</taxon>
        <taxon>Actinomycetes</taxon>
        <taxon>Bifidobacteriales</taxon>
        <taxon>Bifidobacteriaceae</taxon>
        <taxon>Bifidobacterium</taxon>
    </lineage>
</organism>
<feature type="transmembrane region" description="Helical" evidence="8">
    <location>
        <begin position="101"/>
        <end position="123"/>
    </location>
</feature>
<dbReference type="Proteomes" id="UP000288607">
    <property type="component" value="Unassembled WGS sequence"/>
</dbReference>
<dbReference type="EMBL" id="QXGJ01000015">
    <property type="protein sequence ID" value="RSX49442.1"/>
    <property type="molecule type" value="Genomic_DNA"/>
</dbReference>
<feature type="transmembrane region" description="Helical" evidence="8">
    <location>
        <begin position="129"/>
        <end position="150"/>
    </location>
</feature>
<comment type="subcellular location">
    <subcellularLocation>
        <location evidence="1">Cell membrane</location>
        <topology evidence="1">Multi-pass membrane protein</topology>
    </subcellularLocation>
</comment>
<keyword evidence="6 8" id="KW-1133">Transmembrane helix</keyword>
<keyword evidence="7 8" id="KW-0472">Membrane</keyword>
<keyword evidence="10" id="KW-1185">Reference proteome</keyword>
<gene>
    <name evidence="9" type="ORF">D2E23_2090</name>
</gene>
<evidence type="ECO:0000256" key="2">
    <source>
        <dbReference type="ARBA" id="ARBA00010145"/>
    </source>
</evidence>
<evidence type="ECO:0000256" key="4">
    <source>
        <dbReference type="ARBA" id="ARBA00022475"/>
    </source>
</evidence>
<keyword evidence="3" id="KW-0813">Transport</keyword>
<keyword evidence="4" id="KW-1003">Cell membrane</keyword>
<feature type="transmembrane region" description="Helical" evidence="8">
    <location>
        <begin position="67"/>
        <end position="92"/>
    </location>
</feature>
<feature type="transmembrane region" description="Helical" evidence="8">
    <location>
        <begin position="197"/>
        <end position="219"/>
    </location>
</feature>
<evidence type="ECO:0000256" key="7">
    <source>
        <dbReference type="ARBA" id="ARBA00023136"/>
    </source>
</evidence>
<dbReference type="InterPro" id="IPR038770">
    <property type="entry name" value="Na+/solute_symporter_sf"/>
</dbReference>
<dbReference type="GO" id="GO:0005886">
    <property type="term" value="C:plasma membrane"/>
    <property type="evidence" value="ECO:0007669"/>
    <property type="project" value="UniProtKB-SubCell"/>
</dbReference>
<evidence type="ECO:0000256" key="5">
    <source>
        <dbReference type="ARBA" id="ARBA00022692"/>
    </source>
</evidence>
<comment type="similarity">
    <text evidence="2">Belongs to the auxin efflux carrier (TC 2.A.69) family.</text>
</comment>
<evidence type="ECO:0000256" key="1">
    <source>
        <dbReference type="ARBA" id="ARBA00004651"/>
    </source>
</evidence>
<dbReference type="AlphaFoldDB" id="A0A430F9D6"/>
<feature type="transmembrane region" description="Helical" evidence="8">
    <location>
        <begin position="171"/>
        <end position="191"/>
    </location>
</feature>
<evidence type="ECO:0000313" key="10">
    <source>
        <dbReference type="Proteomes" id="UP000288607"/>
    </source>
</evidence>
<dbReference type="InterPro" id="IPR004776">
    <property type="entry name" value="Mem_transp_PIN-like"/>
</dbReference>
<feature type="transmembrane region" description="Helical" evidence="8">
    <location>
        <begin position="36"/>
        <end position="55"/>
    </location>
</feature>
<dbReference type="Pfam" id="PF03547">
    <property type="entry name" value="Mem_trans"/>
    <property type="match status" value="1"/>
</dbReference>
<dbReference type="GO" id="GO:0055085">
    <property type="term" value="P:transmembrane transport"/>
    <property type="evidence" value="ECO:0007669"/>
    <property type="project" value="InterPro"/>
</dbReference>
<evidence type="ECO:0000256" key="3">
    <source>
        <dbReference type="ARBA" id="ARBA00022448"/>
    </source>
</evidence>
<protein>
    <submittedName>
        <fullName evidence="9">Transporter auxin efflux carrier (AEC) family protein</fullName>
    </submittedName>
</protein>
<feature type="transmembrane region" description="Helical" evidence="8">
    <location>
        <begin position="231"/>
        <end position="251"/>
    </location>
</feature>
<dbReference type="RefSeq" id="WP_164520795.1">
    <property type="nucleotide sequence ID" value="NZ_QXGJ01000015.1"/>
</dbReference>
<feature type="transmembrane region" description="Helical" evidence="8">
    <location>
        <begin position="257"/>
        <end position="277"/>
    </location>
</feature>
<comment type="caution">
    <text evidence="9">The sequence shown here is derived from an EMBL/GenBank/DDBJ whole genome shotgun (WGS) entry which is preliminary data.</text>
</comment>
<evidence type="ECO:0000256" key="6">
    <source>
        <dbReference type="ARBA" id="ARBA00022989"/>
    </source>
</evidence>
<name>A0A430F9D6_9BIFI</name>
<evidence type="ECO:0000313" key="9">
    <source>
        <dbReference type="EMBL" id="RSX49442.1"/>
    </source>
</evidence>
<dbReference type="PANTHER" id="PTHR36838:SF1">
    <property type="entry name" value="SLR1864 PROTEIN"/>
    <property type="match status" value="1"/>
</dbReference>
<accession>A0A430F9D6</accession>
<keyword evidence="5 8" id="KW-0812">Transmembrane</keyword>
<feature type="transmembrane region" description="Helical" evidence="8">
    <location>
        <begin position="289"/>
        <end position="310"/>
    </location>
</feature>
<dbReference type="PANTHER" id="PTHR36838">
    <property type="entry name" value="AUXIN EFFLUX CARRIER FAMILY PROTEIN"/>
    <property type="match status" value="1"/>
</dbReference>
<feature type="transmembrane region" description="Helical" evidence="8">
    <location>
        <begin position="6"/>
        <end position="24"/>
    </location>
</feature>
<dbReference type="Gene3D" id="1.20.1530.20">
    <property type="match status" value="1"/>
</dbReference>
<reference evidence="9 10" key="1">
    <citation type="submission" date="2018-09" db="EMBL/GenBank/DDBJ databases">
        <title>Characterization of the phylogenetic diversity of five novel species belonging to the genus Bifidobacterium.</title>
        <authorList>
            <person name="Lugli G.A."/>
            <person name="Duranti S."/>
            <person name="Milani C."/>
        </authorList>
    </citation>
    <scope>NUCLEOTIDE SEQUENCE [LARGE SCALE GENOMIC DNA]</scope>
    <source>
        <strain evidence="9 10">2028B</strain>
    </source>
</reference>
<evidence type="ECO:0000256" key="8">
    <source>
        <dbReference type="SAM" id="Phobius"/>
    </source>
</evidence>
<sequence>MVDLTGAITQMVVLVAITVVGFAATKLGYLDDHVKAKLTLLLLNVTLPCMILGSAGDVDVSSAGRQVIWSLGLGAAQFFLLLITGALCNLVLRTPFEQRPIYLFMSVCTNTGFIGIPVAAAIYGNASVLLSSMFITAISLFFYSIGIALISPKGTRQGLLAPFKAAVNPSSIAAVLALALLFSGLHLPNVIEETLTTLGGITGPIAMLLVGVVVAGLPLREVVSEWRIYPFAIIRQLLVPAALFVALRPIVPDPTVLGVFTVMFAMPTGSMASMFAAQYGRDPKLPAKGTILTTVASFAIIPALILFMTMV</sequence>
<proteinExistence type="inferred from homology"/>